<evidence type="ECO:0000256" key="3">
    <source>
        <dbReference type="ARBA" id="ARBA00012483"/>
    </source>
</evidence>
<evidence type="ECO:0000259" key="10">
    <source>
        <dbReference type="PROSITE" id="PS50089"/>
    </source>
</evidence>
<accession>A0A6A4KW93</accession>
<keyword evidence="4" id="KW-0808">Transferase</keyword>
<dbReference type="PANTHER" id="PTHR46463:SF89">
    <property type="entry name" value="E3 UBIQUITIN-PROTEIN LIGASE RHB1A-RELATED"/>
    <property type="match status" value="1"/>
</dbReference>
<dbReference type="PANTHER" id="PTHR46463">
    <property type="entry name" value="ZINC FINGER, RING/FYVE/PHD-TYPE"/>
    <property type="match status" value="1"/>
</dbReference>
<dbReference type="OrthoDB" id="8062037at2759"/>
<keyword evidence="8" id="KW-0862">Zinc</keyword>
<proteinExistence type="predicted"/>
<sequence length="283" mass="31494">MGFTVSWVRFVIEVFVSSVWTLFDVHSIVQYPRVSEEREPLSSHHGTVAALSTGLLVNTNLETSSPDTYRPPPAPLPYDVNLGRPQTPPSNQETCGNKNDAPVHTANTGTVDETISGNDILETLDELLKKSDYKVEKDTELASSMEIDVELEKSGELKKSSEPLVFVGEECPTCLEGIEIVELTIFILYCSARTLKDLFGSGLLEGNGDVSDFSSHLSKQILAVVQKLVDITSCFFAEYDDDNPKIITKCEHHFHLACILEWMERSDTCPVCDQVRRFIDFGL</sequence>
<evidence type="ECO:0000256" key="2">
    <source>
        <dbReference type="ARBA" id="ARBA00004906"/>
    </source>
</evidence>
<evidence type="ECO:0000256" key="9">
    <source>
        <dbReference type="PROSITE-ProRule" id="PRU00175"/>
    </source>
</evidence>
<evidence type="ECO:0000313" key="11">
    <source>
        <dbReference type="EMBL" id="KAE9452046.1"/>
    </source>
</evidence>
<feature type="non-terminal residue" evidence="11">
    <location>
        <position position="1"/>
    </location>
</feature>
<organism evidence="11 12">
    <name type="scientific">Rhododendron williamsianum</name>
    <dbReference type="NCBI Taxonomy" id="262921"/>
    <lineage>
        <taxon>Eukaryota</taxon>
        <taxon>Viridiplantae</taxon>
        <taxon>Streptophyta</taxon>
        <taxon>Embryophyta</taxon>
        <taxon>Tracheophyta</taxon>
        <taxon>Spermatophyta</taxon>
        <taxon>Magnoliopsida</taxon>
        <taxon>eudicotyledons</taxon>
        <taxon>Gunneridae</taxon>
        <taxon>Pentapetalae</taxon>
        <taxon>asterids</taxon>
        <taxon>Ericales</taxon>
        <taxon>Ericaceae</taxon>
        <taxon>Ericoideae</taxon>
        <taxon>Rhodoreae</taxon>
        <taxon>Rhododendron</taxon>
    </lineage>
</organism>
<gene>
    <name evidence="11" type="ORF">C3L33_16057</name>
</gene>
<keyword evidence="5" id="KW-0479">Metal-binding</keyword>
<dbReference type="Proteomes" id="UP000428333">
    <property type="component" value="Linkage Group LG09"/>
</dbReference>
<reference evidence="11 12" key="1">
    <citation type="journal article" date="2019" name="Genome Biol. Evol.">
        <title>The Rhododendron genome and chromosomal organization provide insight into shared whole-genome duplications across the heath family (Ericaceae).</title>
        <authorList>
            <person name="Soza V.L."/>
            <person name="Lindsley D."/>
            <person name="Waalkes A."/>
            <person name="Ramage E."/>
            <person name="Patwardhan R.P."/>
            <person name="Burton J.N."/>
            <person name="Adey A."/>
            <person name="Kumar A."/>
            <person name="Qiu R."/>
            <person name="Shendure J."/>
            <person name="Hall B."/>
        </authorList>
    </citation>
    <scope>NUCLEOTIDE SEQUENCE [LARGE SCALE GENOMIC DNA]</scope>
    <source>
        <strain evidence="11">RSF 1966-606</strain>
    </source>
</reference>
<dbReference type="InterPro" id="IPR013083">
    <property type="entry name" value="Znf_RING/FYVE/PHD"/>
</dbReference>
<evidence type="ECO:0000256" key="6">
    <source>
        <dbReference type="ARBA" id="ARBA00022771"/>
    </source>
</evidence>
<dbReference type="GO" id="GO:0008270">
    <property type="term" value="F:zinc ion binding"/>
    <property type="evidence" value="ECO:0007669"/>
    <property type="project" value="UniProtKB-KW"/>
</dbReference>
<dbReference type="EC" id="2.3.2.27" evidence="3"/>
<dbReference type="PROSITE" id="PS50089">
    <property type="entry name" value="ZF_RING_2"/>
    <property type="match status" value="1"/>
</dbReference>
<dbReference type="InterPro" id="IPR024766">
    <property type="entry name" value="Znf_RING_H2"/>
</dbReference>
<evidence type="ECO:0000256" key="7">
    <source>
        <dbReference type="ARBA" id="ARBA00022786"/>
    </source>
</evidence>
<evidence type="ECO:0000256" key="8">
    <source>
        <dbReference type="ARBA" id="ARBA00022833"/>
    </source>
</evidence>
<dbReference type="Gene3D" id="3.30.40.10">
    <property type="entry name" value="Zinc/RING finger domain, C3HC4 (zinc finger)"/>
    <property type="match status" value="1"/>
</dbReference>
<name>A0A6A4KW93_9ERIC</name>
<evidence type="ECO:0000256" key="1">
    <source>
        <dbReference type="ARBA" id="ARBA00000900"/>
    </source>
</evidence>
<keyword evidence="6 9" id="KW-0863">Zinc-finger</keyword>
<dbReference type="EMBL" id="QEFC01002460">
    <property type="protein sequence ID" value="KAE9452046.1"/>
    <property type="molecule type" value="Genomic_DNA"/>
</dbReference>
<dbReference type="InterPro" id="IPR001841">
    <property type="entry name" value="Znf_RING"/>
</dbReference>
<feature type="domain" description="RING-type" evidence="10">
    <location>
        <begin position="234"/>
        <end position="273"/>
    </location>
</feature>
<feature type="non-terminal residue" evidence="11">
    <location>
        <position position="283"/>
    </location>
</feature>
<protein>
    <recommendedName>
        <fullName evidence="3">RING-type E3 ubiquitin transferase</fullName>
        <ecNumber evidence="3">2.3.2.27</ecNumber>
    </recommendedName>
</protein>
<dbReference type="AlphaFoldDB" id="A0A6A4KW93"/>
<dbReference type="GO" id="GO:0061630">
    <property type="term" value="F:ubiquitin protein ligase activity"/>
    <property type="evidence" value="ECO:0007669"/>
    <property type="project" value="UniProtKB-EC"/>
</dbReference>
<keyword evidence="7" id="KW-0833">Ubl conjugation pathway</keyword>
<dbReference type="SUPFAM" id="SSF57850">
    <property type="entry name" value="RING/U-box"/>
    <property type="match status" value="1"/>
</dbReference>
<comment type="caution">
    <text evidence="11">The sequence shown here is derived from an EMBL/GenBank/DDBJ whole genome shotgun (WGS) entry which is preliminary data.</text>
</comment>
<evidence type="ECO:0000313" key="12">
    <source>
        <dbReference type="Proteomes" id="UP000428333"/>
    </source>
</evidence>
<evidence type="ECO:0000256" key="4">
    <source>
        <dbReference type="ARBA" id="ARBA00022679"/>
    </source>
</evidence>
<comment type="pathway">
    <text evidence="2">Protein modification; protein ubiquitination.</text>
</comment>
<dbReference type="Pfam" id="PF12678">
    <property type="entry name" value="zf-rbx1"/>
    <property type="match status" value="1"/>
</dbReference>
<comment type="catalytic activity">
    <reaction evidence="1">
        <text>S-ubiquitinyl-[E2 ubiquitin-conjugating enzyme]-L-cysteine + [acceptor protein]-L-lysine = [E2 ubiquitin-conjugating enzyme]-L-cysteine + N(6)-ubiquitinyl-[acceptor protein]-L-lysine.</text>
        <dbReference type="EC" id="2.3.2.27"/>
    </reaction>
</comment>
<keyword evidence="12" id="KW-1185">Reference proteome</keyword>
<evidence type="ECO:0000256" key="5">
    <source>
        <dbReference type="ARBA" id="ARBA00022723"/>
    </source>
</evidence>